<name>A0A7J6PXN9_PEROL</name>
<evidence type="ECO:0000313" key="1">
    <source>
        <dbReference type="EMBL" id="KAF4700451.1"/>
    </source>
</evidence>
<feature type="non-terminal residue" evidence="1">
    <location>
        <position position="109"/>
    </location>
</feature>
<sequence length="109" mass="11688">KYVVPSPTYTTLASAIETSNHRIFWSALTLIELRYATLARPSGSSPARVTSPTSAVATTVRLSSYSVPQSTPASSILGALVVYSPRPYSGLRYSPVKVELISLLKLSKS</sequence>
<dbReference type="Proteomes" id="UP000574390">
    <property type="component" value="Unassembled WGS sequence"/>
</dbReference>
<organism evidence="1 2">
    <name type="scientific">Perkinsus olseni</name>
    <name type="common">Perkinsus atlanticus</name>
    <dbReference type="NCBI Taxonomy" id="32597"/>
    <lineage>
        <taxon>Eukaryota</taxon>
        <taxon>Sar</taxon>
        <taxon>Alveolata</taxon>
        <taxon>Perkinsozoa</taxon>
        <taxon>Perkinsea</taxon>
        <taxon>Perkinsida</taxon>
        <taxon>Perkinsidae</taxon>
        <taxon>Perkinsus</taxon>
    </lineage>
</organism>
<proteinExistence type="predicted"/>
<reference evidence="1 2" key="1">
    <citation type="submission" date="2020-04" db="EMBL/GenBank/DDBJ databases">
        <title>Perkinsus olseni comparative genomics.</title>
        <authorList>
            <person name="Bogema D.R."/>
        </authorList>
    </citation>
    <scope>NUCLEOTIDE SEQUENCE [LARGE SCALE GENOMIC DNA]</scope>
    <source>
        <strain evidence="1">ATCC PRA-205</strain>
    </source>
</reference>
<protein>
    <submittedName>
        <fullName evidence="1">Uncharacterized protein</fullName>
    </submittedName>
</protein>
<accession>A0A7J6PXN9</accession>
<gene>
    <name evidence="1" type="ORF">FOZ62_022275</name>
</gene>
<dbReference type="EMBL" id="JABANM010033945">
    <property type="protein sequence ID" value="KAF4700451.1"/>
    <property type="molecule type" value="Genomic_DNA"/>
</dbReference>
<comment type="caution">
    <text evidence="1">The sequence shown here is derived from an EMBL/GenBank/DDBJ whole genome shotgun (WGS) entry which is preliminary data.</text>
</comment>
<evidence type="ECO:0000313" key="2">
    <source>
        <dbReference type="Proteomes" id="UP000574390"/>
    </source>
</evidence>
<dbReference type="AlphaFoldDB" id="A0A7J6PXN9"/>